<dbReference type="InterPro" id="IPR052743">
    <property type="entry name" value="Glutaminase_GtaA"/>
</dbReference>
<dbReference type="Pfam" id="PF17168">
    <property type="entry name" value="DUF5127"/>
    <property type="match status" value="1"/>
</dbReference>
<keyword evidence="5" id="KW-1185">Reference proteome</keyword>
<feature type="domain" description="Glutaminase A N-terminal" evidence="3">
    <location>
        <begin position="122"/>
        <end position="348"/>
    </location>
</feature>
<dbReference type="Proteomes" id="UP001150904">
    <property type="component" value="Unassembled WGS sequence"/>
</dbReference>
<protein>
    <recommendedName>
        <fullName evidence="6">Glutaminase</fullName>
    </recommendedName>
</protein>
<gene>
    <name evidence="4" type="ORF">N7498_003640</name>
</gene>
<name>A0A9W9N2F5_9EURO</name>
<evidence type="ECO:0000259" key="2">
    <source>
        <dbReference type="Pfam" id="PF16335"/>
    </source>
</evidence>
<evidence type="ECO:0000259" key="3">
    <source>
        <dbReference type="Pfam" id="PF17168"/>
    </source>
</evidence>
<sequence length="819" mass="91422">MQLSLAVLAAAVTQAAVSTASRLTPPVLPLTVRNPYLSTWLGDARDAPWSKWPMFYTGEEIGLSLMAQVPSQGSVYPLFGKPQDSLGSDGGYQIKYPVYLGNNYDASTTNFTYRIDTDDSKPLEITVSFLSPITPTSTLRQSIPASYITIDVRGEIDVNVYMDVDGRWLSGDTGSQLKWEWDTLNVGDNKNKKPGLQRWQVRRTTQLLFTEIRDRGEWGTLHFTGPASARYESGEADKVRQNFASSGGLRNKNDGQWRAIRDRTPVFAFSKFFNLSRPVESGSVSVTFTLGLVQTPVVQYASARGLTMMRPLWESWFPTTEELLTFHYNDYAAASALASNYSQQLAEDAYLSGADDYVDIVALSARQVMGATTFSGTPDNPILFLKEISSNGNFQTIDVIFPAFPFFLYTNPRWLAYLLEPLIEHMLSGQYPNTYAMHDLGTHFPNATGHPDGNDEYMPVEECGNILIMGLAIANSLQYKYSSEASSIWSTEGSSSSTFSSESSGLFPLDNLQVLSGIAHQDGKWGGGLEGKHLAEKWVKRSYRLWKQWTGYLVEFSLEPANQLSTDDFAGWLALQTNLALKGIVGINAMSKLAELTGHDSDASYFKDIAEKYIAKWEEFAMSRDGTHAKLAYDWYGSWTTIYNLYADAQLCFHLEGTASSNKTKSPGFVPRHIYQKESVWYHYVRQKFGLPLDSRHLYTKTDWEFFSMAVASKPVRAEILESVARWVNETVTDRPFTDLHNTEGDGNFPGPNFFARPVIGGHFAFLALERACGGRAMKGLSFLDDVDEETVQAWAHSAQVAAEEFTHPSRNHHGDGEL</sequence>
<dbReference type="RefSeq" id="XP_058310164.1">
    <property type="nucleotide sequence ID" value="XM_058450702.1"/>
</dbReference>
<reference evidence="4" key="1">
    <citation type="submission" date="2022-12" db="EMBL/GenBank/DDBJ databases">
        <authorList>
            <person name="Petersen C."/>
        </authorList>
    </citation>
    <scope>NUCLEOTIDE SEQUENCE</scope>
    <source>
        <strain evidence="4">IBT 15544</strain>
    </source>
</reference>
<feature type="chain" id="PRO_5040933600" description="Glutaminase" evidence="1">
    <location>
        <begin position="16"/>
        <end position="819"/>
    </location>
</feature>
<dbReference type="PANTHER" id="PTHR31987">
    <property type="entry name" value="GLUTAMINASE A-RELATED"/>
    <property type="match status" value="1"/>
</dbReference>
<dbReference type="GeneID" id="83178003"/>
<dbReference type="OrthoDB" id="431715at2759"/>
<dbReference type="AlphaFoldDB" id="A0A9W9N2F5"/>
<dbReference type="InterPro" id="IPR032514">
    <property type="entry name" value="GtaA_central"/>
</dbReference>
<evidence type="ECO:0000313" key="5">
    <source>
        <dbReference type="Proteomes" id="UP001150904"/>
    </source>
</evidence>
<dbReference type="EMBL" id="JAPQKR010000008">
    <property type="protein sequence ID" value="KAJ5211994.1"/>
    <property type="molecule type" value="Genomic_DNA"/>
</dbReference>
<feature type="domain" description="Glutaminase A central" evidence="2">
    <location>
        <begin position="536"/>
        <end position="767"/>
    </location>
</feature>
<organism evidence="4 5">
    <name type="scientific">Penicillium cinerascens</name>
    <dbReference type="NCBI Taxonomy" id="70096"/>
    <lineage>
        <taxon>Eukaryota</taxon>
        <taxon>Fungi</taxon>
        <taxon>Dikarya</taxon>
        <taxon>Ascomycota</taxon>
        <taxon>Pezizomycotina</taxon>
        <taxon>Eurotiomycetes</taxon>
        <taxon>Eurotiomycetidae</taxon>
        <taxon>Eurotiales</taxon>
        <taxon>Aspergillaceae</taxon>
        <taxon>Penicillium</taxon>
    </lineage>
</organism>
<dbReference type="PANTHER" id="PTHR31987:SF12">
    <property type="entry name" value="PUTATIVE (AFU_ORTHOLOGUE AFUA_3G10910)-RELATED"/>
    <property type="match status" value="1"/>
</dbReference>
<evidence type="ECO:0000256" key="1">
    <source>
        <dbReference type="SAM" id="SignalP"/>
    </source>
</evidence>
<feature type="domain" description="Glutaminase A central" evidence="2">
    <location>
        <begin position="355"/>
        <end position="476"/>
    </location>
</feature>
<evidence type="ECO:0008006" key="6">
    <source>
        <dbReference type="Google" id="ProtNLM"/>
    </source>
</evidence>
<feature type="signal peptide" evidence="1">
    <location>
        <begin position="1"/>
        <end position="15"/>
    </location>
</feature>
<comment type="caution">
    <text evidence="4">The sequence shown here is derived from an EMBL/GenBank/DDBJ whole genome shotgun (WGS) entry which is preliminary data.</text>
</comment>
<accession>A0A9W9N2F5</accession>
<keyword evidence="1" id="KW-0732">Signal</keyword>
<evidence type="ECO:0000313" key="4">
    <source>
        <dbReference type="EMBL" id="KAJ5211994.1"/>
    </source>
</evidence>
<dbReference type="Pfam" id="PF16335">
    <property type="entry name" value="GtaA_6_Hairpin"/>
    <property type="match status" value="2"/>
</dbReference>
<reference evidence="4" key="2">
    <citation type="journal article" date="2023" name="IMA Fungus">
        <title>Comparative genomic study of the Penicillium genus elucidates a diverse pangenome and 15 lateral gene transfer events.</title>
        <authorList>
            <person name="Petersen C."/>
            <person name="Sorensen T."/>
            <person name="Nielsen M.R."/>
            <person name="Sondergaard T.E."/>
            <person name="Sorensen J.L."/>
            <person name="Fitzpatrick D.A."/>
            <person name="Frisvad J.C."/>
            <person name="Nielsen K.L."/>
        </authorList>
    </citation>
    <scope>NUCLEOTIDE SEQUENCE</scope>
    <source>
        <strain evidence="4">IBT 15544</strain>
    </source>
</reference>
<proteinExistence type="predicted"/>
<dbReference type="InterPro" id="IPR033433">
    <property type="entry name" value="GtaA_N"/>
</dbReference>